<protein>
    <submittedName>
        <fullName evidence="2">Alpha/beta fold hydrolase</fullName>
    </submittedName>
</protein>
<dbReference type="PANTHER" id="PTHR37017">
    <property type="entry name" value="AB HYDROLASE-1 DOMAIN-CONTAINING PROTEIN-RELATED"/>
    <property type="match status" value="1"/>
</dbReference>
<accession>A0A6P2CD90</accession>
<dbReference type="Proteomes" id="UP000471120">
    <property type="component" value="Unassembled WGS sequence"/>
</dbReference>
<dbReference type="InterPro" id="IPR029058">
    <property type="entry name" value="AB_hydrolase_fold"/>
</dbReference>
<dbReference type="EMBL" id="QRCM01000001">
    <property type="protein sequence ID" value="TXG89216.1"/>
    <property type="molecule type" value="Genomic_DNA"/>
</dbReference>
<organism evidence="2 3">
    <name type="scientific">Rhodococcus rhodnii</name>
    <dbReference type="NCBI Taxonomy" id="38312"/>
    <lineage>
        <taxon>Bacteria</taxon>
        <taxon>Bacillati</taxon>
        <taxon>Actinomycetota</taxon>
        <taxon>Actinomycetes</taxon>
        <taxon>Mycobacteriales</taxon>
        <taxon>Nocardiaceae</taxon>
        <taxon>Rhodococcus</taxon>
    </lineage>
</organism>
<dbReference type="SUPFAM" id="SSF53474">
    <property type="entry name" value="alpha/beta-Hydrolases"/>
    <property type="match status" value="1"/>
</dbReference>
<sequence>MTEAPAVVLVHGAWAGPWVWDTITGPLADAGLRPIPVTLPGVGSDLPEDDVTLDDVVEAVLDRIADVDGPLVIVGHSGGGVVATDVAERIAERVVGVAYVAGMMLPPGWSYGTLCEDVGLAPPVGISAFLEPAAGGRATVVPPEAGASVFFHDAPPADAVAAARRLVPQLESARLVAPTWTPDRFGSLPRLYVEATRDRSLPVATQRRMRELVPGAEVCSLDCDHAPQLSAPGELAAALSRFVHSLVPAYSSEIRPVH</sequence>
<reference evidence="2 3" key="1">
    <citation type="submission" date="2018-07" db="EMBL/GenBank/DDBJ databases">
        <title>Genome sequence of Rhodococcus rhodnii ATCC 35071 from Rhodnius prolixus.</title>
        <authorList>
            <person name="Patel V."/>
            <person name="Vogel K.J."/>
        </authorList>
    </citation>
    <scope>NUCLEOTIDE SEQUENCE [LARGE SCALE GENOMIC DNA]</scope>
    <source>
        <strain evidence="2 3">ATCC 35071</strain>
    </source>
</reference>
<dbReference type="InterPro" id="IPR000073">
    <property type="entry name" value="AB_hydrolase_1"/>
</dbReference>
<evidence type="ECO:0000259" key="1">
    <source>
        <dbReference type="Pfam" id="PF12697"/>
    </source>
</evidence>
<gene>
    <name evidence="2" type="ORF">DW322_01850</name>
</gene>
<dbReference type="PANTHER" id="PTHR37017:SF11">
    <property type="entry name" value="ESTERASE_LIPASE_THIOESTERASE DOMAIN-CONTAINING PROTEIN"/>
    <property type="match status" value="1"/>
</dbReference>
<dbReference type="RefSeq" id="WP_010837138.1">
    <property type="nucleotide sequence ID" value="NZ_QRCM01000001.1"/>
</dbReference>
<dbReference type="Pfam" id="PF12697">
    <property type="entry name" value="Abhydrolase_6"/>
    <property type="match status" value="1"/>
</dbReference>
<evidence type="ECO:0000313" key="3">
    <source>
        <dbReference type="Proteomes" id="UP000471120"/>
    </source>
</evidence>
<name>A0A6P2CD90_9NOCA</name>
<evidence type="ECO:0000313" key="2">
    <source>
        <dbReference type="EMBL" id="TXG89216.1"/>
    </source>
</evidence>
<proteinExistence type="predicted"/>
<dbReference type="InterPro" id="IPR052897">
    <property type="entry name" value="Sec-Metab_Biosynth_Hydrolase"/>
</dbReference>
<dbReference type="GO" id="GO:0016787">
    <property type="term" value="F:hydrolase activity"/>
    <property type="evidence" value="ECO:0007669"/>
    <property type="project" value="UniProtKB-KW"/>
</dbReference>
<feature type="domain" description="AB hydrolase-1" evidence="1">
    <location>
        <begin position="7"/>
        <end position="238"/>
    </location>
</feature>
<comment type="caution">
    <text evidence="2">The sequence shown here is derived from an EMBL/GenBank/DDBJ whole genome shotgun (WGS) entry which is preliminary data.</text>
</comment>
<dbReference type="AlphaFoldDB" id="A0A6P2CD90"/>
<dbReference type="Gene3D" id="3.40.50.1820">
    <property type="entry name" value="alpha/beta hydrolase"/>
    <property type="match status" value="1"/>
</dbReference>
<keyword evidence="2" id="KW-0378">Hydrolase</keyword>